<comment type="caution">
    <text evidence="5">The sequence shown here is derived from an EMBL/GenBank/DDBJ whole genome shotgun (WGS) entry which is preliminary data.</text>
</comment>
<keyword evidence="1" id="KW-0805">Transcription regulation</keyword>
<keyword evidence="3" id="KW-0804">Transcription</keyword>
<dbReference type="PANTHER" id="PTHR34580:SF1">
    <property type="entry name" value="PROTEIN PAFC"/>
    <property type="match status" value="1"/>
</dbReference>
<dbReference type="EMBL" id="LYPC01000027">
    <property type="protein sequence ID" value="OCT11896.1"/>
    <property type="molecule type" value="Genomic_DNA"/>
</dbReference>
<dbReference type="Pfam" id="PF08279">
    <property type="entry name" value="HTH_11"/>
    <property type="match status" value="1"/>
</dbReference>
<dbReference type="InterPro" id="IPR028349">
    <property type="entry name" value="PafC-like"/>
</dbReference>
<dbReference type="PROSITE" id="PS00894">
    <property type="entry name" value="HTH_DEOR_1"/>
    <property type="match status" value="1"/>
</dbReference>
<dbReference type="InterPro" id="IPR036388">
    <property type="entry name" value="WH-like_DNA-bd_sf"/>
</dbReference>
<protein>
    <recommendedName>
        <fullName evidence="4">HTH deoR-type domain-containing protein</fullName>
    </recommendedName>
</protein>
<evidence type="ECO:0000259" key="4">
    <source>
        <dbReference type="PROSITE" id="PS51000"/>
    </source>
</evidence>
<proteinExistence type="predicted"/>
<evidence type="ECO:0000256" key="1">
    <source>
        <dbReference type="ARBA" id="ARBA00023015"/>
    </source>
</evidence>
<dbReference type="OrthoDB" id="9815009at2"/>
<dbReference type="PIRSF" id="PIRSF016838">
    <property type="entry name" value="PafC"/>
    <property type="match status" value="1"/>
</dbReference>
<dbReference type="PROSITE" id="PS51000">
    <property type="entry name" value="HTH_DEOR_2"/>
    <property type="match status" value="1"/>
</dbReference>
<dbReference type="InterPro" id="IPR026881">
    <property type="entry name" value="WYL_dom"/>
</dbReference>
<dbReference type="InterPro" id="IPR001034">
    <property type="entry name" value="DeoR_HTH"/>
</dbReference>
<keyword evidence="2" id="KW-0238">DNA-binding</keyword>
<evidence type="ECO:0000313" key="6">
    <source>
        <dbReference type="Proteomes" id="UP000093309"/>
    </source>
</evidence>
<name>A0A1C0ZUW1_9BACL</name>
<feature type="domain" description="HTH deoR-type" evidence="4">
    <location>
        <begin position="2"/>
        <end position="57"/>
    </location>
</feature>
<dbReference type="RefSeq" id="WP_065855684.1">
    <property type="nucleotide sequence ID" value="NZ_LYPC01000027.1"/>
</dbReference>
<dbReference type="AlphaFoldDB" id="A0A1C0ZUW1"/>
<dbReference type="PANTHER" id="PTHR34580">
    <property type="match status" value="1"/>
</dbReference>
<dbReference type="InterPro" id="IPR018356">
    <property type="entry name" value="Tscrpt_reg_HTH_DeoR_CS"/>
</dbReference>
<dbReference type="InterPro" id="IPR051534">
    <property type="entry name" value="CBASS_pafABC_assoc_protein"/>
</dbReference>
<dbReference type="Pfam" id="PF13280">
    <property type="entry name" value="WYL"/>
    <property type="match status" value="1"/>
</dbReference>
<dbReference type="Proteomes" id="UP000093309">
    <property type="component" value="Unassembled WGS sequence"/>
</dbReference>
<dbReference type="InterPro" id="IPR036390">
    <property type="entry name" value="WH_DNA-bd_sf"/>
</dbReference>
<dbReference type="Gene3D" id="1.10.10.10">
    <property type="entry name" value="Winged helix-like DNA-binding domain superfamily/Winged helix DNA-binding domain"/>
    <property type="match status" value="1"/>
</dbReference>
<gene>
    <name evidence="5" type="ORF">A8709_28955</name>
</gene>
<dbReference type="SUPFAM" id="SSF46785">
    <property type="entry name" value="Winged helix' DNA-binding domain"/>
    <property type="match status" value="1"/>
</dbReference>
<dbReference type="GO" id="GO:0003700">
    <property type="term" value="F:DNA-binding transcription factor activity"/>
    <property type="evidence" value="ECO:0007669"/>
    <property type="project" value="InterPro"/>
</dbReference>
<keyword evidence="6" id="KW-1185">Reference proteome</keyword>
<organism evidence="5 6">
    <name type="scientific">Paenibacillus pectinilyticus</name>
    <dbReference type="NCBI Taxonomy" id="512399"/>
    <lineage>
        <taxon>Bacteria</taxon>
        <taxon>Bacillati</taxon>
        <taxon>Bacillota</taxon>
        <taxon>Bacilli</taxon>
        <taxon>Bacillales</taxon>
        <taxon>Paenibacillaceae</taxon>
        <taxon>Paenibacillus</taxon>
    </lineage>
</organism>
<evidence type="ECO:0000256" key="3">
    <source>
        <dbReference type="ARBA" id="ARBA00023163"/>
    </source>
</evidence>
<reference evidence="6" key="1">
    <citation type="submission" date="2016-05" db="EMBL/GenBank/DDBJ databases">
        <title>Paenibacillus oryzae. sp. nov., isolated from the rice root.</title>
        <authorList>
            <person name="Zhang J."/>
            <person name="Zhang X."/>
        </authorList>
    </citation>
    <scope>NUCLEOTIDE SEQUENCE [LARGE SCALE GENOMIC DNA]</scope>
    <source>
        <strain evidence="6">KCTC13222</strain>
    </source>
</reference>
<dbReference type="GO" id="GO:0003677">
    <property type="term" value="F:DNA binding"/>
    <property type="evidence" value="ECO:0007669"/>
    <property type="project" value="UniProtKB-KW"/>
</dbReference>
<dbReference type="PROSITE" id="PS52050">
    <property type="entry name" value="WYL"/>
    <property type="match status" value="1"/>
</dbReference>
<dbReference type="InterPro" id="IPR013196">
    <property type="entry name" value="HTH_11"/>
</dbReference>
<accession>A0A1C0ZUW1</accession>
<dbReference type="Pfam" id="PF25583">
    <property type="entry name" value="WCX"/>
    <property type="match status" value="1"/>
</dbReference>
<dbReference type="STRING" id="512399.A8709_28955"/>
<dbReference type="InterPro" id="IPR057727">
    <property type="entry name" value="WCX_dom"/>
</dbReference>
<evidence type="ECO:0000313" key="5">
    <source>
        <dbReference type="EMBL" id="OCT11896.1"/>
    </source>
</evidence>
<sequence>MRADRLLQIMLLLESRGGFTTRELAEKLEVSERTIHRDMEALSMAGVPVFAERGAKGGWKLTEGYRIDWTSLRKSELLSILASKPQRHLIDLGLGDAYEAAVQKVLVSLSPSLRRDAEYMRQRVYVDSAGWYPTREELPWLSTIQEAVWEDCKLRMQYASNRDSEAKERLVSPLGLVLKGSLWYLIAARDDHELRSYRVSRIQSAALINEPVIRPENFDLALYWHKSVERFRSELPQYVVRAQIHLSILSRLEQTRFVRVQTGHAISTEQDWVQADLAFHTMESACEILLGFGRNVLVLEPRELRNSLQETANHIVNMYHST</sequence>
<evidence type="ECO:0000256" key="2">
    <source>
        <dbReference type="ARBA" id="ARBA00023125"/>
    </source>
</evidence>